<organism evidence="3 4">
    <name type="scientific">candidate division MSBL1 archaeon SCGC-AAA259O05</name>
    <dbReference type="NCBI Taxonomy" id="1698271"/>
    <lineage>
        <taxon>Archaea</taxon>
        <taxon>Methanobacteriati</taxon>
        <taxon>Methanobacteriota</taxon>
        <taxon>candidate division MSBL1</taxon>
    </lineage>
</organism>
<dbReference type="EMBL" id="LHXV01000030">
    <property type="protein sequence ID" value="KXB01021.1"/>
    <property type="molecule type" value="Genomic_DNA"/>
</dbReference>
<name>A0A133V3L7_9EURY</name>
<feature type="domain" description="Helix-turn-helix type 11" evidence="2">
    <location>
        <begin position="54"/>
        <end position="78"/>
    </location>
</feature>
<dbReference type="Gene3D" id="1.10.10.10">
    <property type="entry name" value="Winged helix-like DNA-binding domain superfamily/Winged helix DNA-binding domain"/>
    <property type="match status" value="1"/>
</dbReference>
<keyword evidence="4" id="KW-1185">Reference proteome</keyword>
<evidence type="ECO:0000313" key="3">
    <source>
        <dbReference type="EMBL" id="KXB01021.1"/>
    </source>
</evidence>
<dbReference type="Proteomes" id="UP000070344">
    <property type="component" value="Unassembled WGS sequence"/>
</dbReference>
<dbReference type="InterPro" id="IPR036388">
    <property type="entry name" value="WH-like_DNA-bd_sf"/>
</dbReference>
<dbReference type="SUPFAM" id="SSF46785">
    <property type="entry name" value="Winged helix' DNA-binding domain"/>
    <property type="match status" value="1"/>
</dbReference>
<evidence type="ECO:0000256" key="1">
    <source>
        <dbReference type="SAM" id="MobiDB-lite"/>
    </source>
</evidence>
<sequence>MTEKKNVARKKNAESFESINPDRRNAVKKSLRDKIGAENVREFIEGGLQGKREKTIQEISNELGISETTVYQHIKTLKLSEDPEWVLEMADGEIPIIVKALTKAPFDRTETEKSTIKGRAQKNSDEIPNVVKESGELYREPDGLGFKSTVKLARELDRFAKLPLEEQVTVVPEAALRGHRQIRKSLWNAEGRVEAESEKGDEDARG</sequence>
<evidence type="ECO:0000313" key="4">
    <source>
        <dbReference type="Proteomes" id="UP000070344"/>
    </source>
</evidence>
<dbReference type="Pfam" id="PF08279">
    <property type="entry name" value="HTH_11"/>
    <property type="match status" value="1"/>
</dbReference>
<evidence type="ECO:0000259" key="2">
    <source>
        <dbReference type="Pfam" id="PF08279"/>
    </source>
</evidence>
<protein>
    <recommendedName>
        <fullName evidence="2">Helix-turn-helix type 11 domain-containing protein</fullName>
    </recommendedName>
</protein>
<reference evidence="3 4" key="1">
    <citation type="journal article" date="2016" name="Sci. Rep.">
        <title>Metabolic traits of an uncultured archaeal lineage -MSBL1- from brine pools of the Red Sea.</title>
        <authorList>
            <person name="Mwirichia R."/>
            <person name="Alam I."/>
            <person name="Rashid M."/>
            <person name="Vinu M."/>
            <person name="Ba-Alawi W."/>
            <person name="Anthony Kamau A."/>
            <person name="Kamanda Ngugi D."/>
            <person name="Goker M."/>
            <person name="Klenk H.P."/>
            <person name="Bajic V."/>
            <person name="Stingl U."/>
        </authorList>
    </citation>
    <scope>NUCLEOTIDE SEQUENCE [LARGE SCALE GENOMIC DNA]</scope>
    <source>
        <strain evidence="3">SCGC-AAA259O05</strain>
    </source>
</reference>
<comment type="caution">
    <text evidence="3">The sequence shown here is derived from an EMBL/GenBank/DDBJ whole genome shotgun (WGS) entry which is preliminary data.</text>
</comment>
<dbReference type="InterPro" id="IPR036390">
    <property type="entry name" value="WH_DNA-bd_sf"/>
</dbReference>
<proteinExistence type="predicted"/>
<dbReference type="AlphaFoldDB" id="A0A133V3L7"/>
<accession>A0A133V3L7</accession>
<dbReference type="InterPro" id="IPR013196">
    <property type="entry name" value="HTH_11"/>
</dbReference>
<feature type="region of interest" description="Disordered" evidence="1">
    <location>
        <begin position="1"/>
        <end position="30"/>
    </location>
</feature>
<gene>
    <name evidence="3" type="ORF">AKJ41_02975</name>
</gene>